<proteinExistence type="predicted"/>
<name>A0ACC2N7B9_9HYME</name>
<reference evidence="1" key="1">
    <citation type="submission" date="2023-04" db="EMBL/GenBank/DDBJ databases">
        <title>A chromosome-level genome assembly of the parasitoid wasp Eretmocerus hayati.</title>
        <authorList>
            <person name="Zhong Y."/>
            <person name="Liu S."/>
            <person name="Liu Y."/>
        </authorList>
    </citation>
    <scope>NUCLEOTIDE SEQUENCE</scope>
    <source>
        <strain evidence="1">ZJU_SS_LIU_2023</strain>
    </source>
</reference>
<dbReference type="Proteomes" id="UP001239111">
    <property type="component" value="Chromosome 4"/>
</dbReference>
<evidence type="ECO:0000313" key="1">
    <source>
        <dbReference type="EMBL" id="KAJ8665550.1"/>
    </source>
</evidence>
<sequence length="109" mass="12694">MRSFLTIIAYICVTLIRESILIFSDSWDTKKHPYEKRDFGKWELQIPTNPDGSCPIQHLSEVKIIVVDKDGKTHERLSPWATYVCQRDDSSGDTTYKQRIWHPGSGRVR</sequence>
<dbReference type="EMBL" id="CM056744">
    <property type="protein sequence ID" value="KAJ8665550.1"/>
    <property type="molecule type" value="Genomic_DNA"/>
</dbReference>
<organism evidence="1 2">
    <name type="scientific">Eretmocerus hayati</name>
    <dbReference type="NCBI Taxonomy" id="131215"/>
    <lineage>
        <taxon>Eukaryota</taxon>
        <taxon>Metazoa</taxon>
        <taxon>Ecdysozoa</taxon>
        <taxon>Arthropoda</taxon>
        <taxon>Hexapoda</taxon>
        <taxon>Insecta</taxon>
        <taxon>Pterygota</taxon>
        <taxon>Neoptera</taxon>
        <taxon>Endopterygota</taxon>
        <taxon>Hymenoptera</taxon>
        <taxon>Apocrita</taxon>
        <taxon>Proctotrupomorpha</taxon>
        <taxon>Chalcidoidea</taxon>
        <taxon>Aphelinidae</taxon>
        <taxon>Aphelininae</taxon>
        <taxon>Eretmocerus</taxon>
    </lineage>
</organism>
<accession>A0ACC2N7B9</accession>
<protein>
    <submittedName>
        <fullName evidence="1">Uncharacterized protein</fullName>
    </submittedName>
</protein>
<keyword evidence="2" id="KW-1185">Reference proteome</keyword>
<evidence type="ECO:0000313" key="2">
    <source>
        <dbReference type="Proteomes" id="UP001239111"/>
    </source>
</evidence>
<comment type="caution">
    <text evidence="1">The sequence shown here is derived from an EMBL/GenBank/DDBJ whole genome shotgun (WGS) entry which is preliminary data.</text>
</comment>
<gene>
    <name evidence="1" type="ORF">QAD02_007212</name>
</gene>